<accession>A0A382EIR8</accession>
<dbReference type="Gene3D" id="3.30.870.10">
    <property type="entry name" value="Endonuclease Chain A"/>
    <property type="match status" value="2"/>
</dbReference>
<feature type="domain" description="PLD phosphodiesterase" evidence="1">
    <location>
        <begin position="179"/>
        <end position="206"/>
    </location>
</feature>
<dbReference type="PANTHER" id="PTHR21248">
    <property type="entry name" value="CARDIOLIPIN SYNTHASE"/>
    <property type="match status" value="1"/>
</dbReference>
<protein>
    <recommendedName>
        <fullName evidence="1">PLD phosphodiesterase domain-containing protein</fullName>
    </recommendedName>
</protein>
<dbReference type="CDD" id="cd09111">
    <property type="entry name" value="PLDc_ymdC_like_1"/>
    <property type="match status" value="1"/>
</dbReference>
<reference evidence="2" key="1">
    <citation type="submission" date="2018-05" db="EMBL/GenBank/DDBJ databases">
        <authorList>
            <person name="Lanie J.A."/>
            <person name="Ng W.-L."/>
            <person name="Kazmierczak K.M."/>
            <person name="Andrzejewski T.M."/>
            <person name="Davidsen T.M."/>
            <person name="Wayne K.J."/>
            <person name="Tettelin H."/>
            <person name="Glass J.I."/>
            <person name="Rusch D."/>
            <person name="Podicherti R."/>
            <person name="Tsui H.-C.T."/>
            <person name="Winkler M.E."/>
        </authorList>
    </citation>
    <scope>NUCLEOTIDE SEQUENCE</scope>
</reference>
<dbReference type="PANTHER" id="PTHR21248:SF12">
    <property type="entry name" value="CARDIOLIPIN SYNTHASE C"/>
    <property type="match status" value="1"/>
</dbReference>
<sequence length="407" mass="46952">MKTLFNILFIFFLVFPDPAYSDQPQFVKNRDSLDVNDKDDDFCDHFFVADTHYLSKQLNLFSDLMYDNTGVYVLEQGGGAFISRAWLSQNAENTIDVQYFIFSVDNIGLIVTDYLLRAAERGVKVRILLDDLMVDANTDDILALDSHKNISIKIYNPNLNIGKNWCDKIQSLFTDFKGINQRMHNKTFIVDGNVAITGGRNIADEYFDYDHEYNFRDRDVLLIGEASHNIQDSFDQFWNDEISRPISELVKLSDEDYDFQSVYKRLHDYACDPDNFWPQIRNRIKDIPSTFEEIKSSGKLIWVDSVAFVSDIPGKNDDDRDMWGGSITTSTLIELVKQAQIEILIQSPYLVTSDLSLSLFKDAVRRGVKIKILTNSFLSTDNIEAFSGYHRNRKKILDTGAHIFEYK</sequence>
<dbReference type="Pfam" id="PF13091">
    <property type="entry name" value="PLDc_2"/>
    <property type="match status" value="2"/>
</dbReference>
<feature type="non-terminal residue" evidence="2">
    <location>
        <position position="407"/>
    </location>
</feature>
<dbReference type="GO" id="GO:0030572">
    <property type="term" value="F:phosphatidyltransferase activity"/>
    <property type="evidence" value="ECO:0007669"/>
    <property type="project" value="UniProtKB-ARBA"/>
</dbReference>
<organism evidence="2">
    <name type="scientific">marine metagenome</name>
    <dbReference type="NCBI Taxonomy" id="408172"/>
    <lineage>
        <taxon>unclassified sequences</taxon>
        <taxon>metagenomes</taxon>
        <taxon>ecological metagenomes</taxon>
    </lineage>
</organism>
<proteinExistence type="predicted"/>
<dbReference type="PROSITE" id="PS50035">
    <property type="entry name" value="PLD"/>
    <property type="match status" value="1"/>
</dbReference>
<evidence type="ECO:0000259" key="1">
    <source>
        <dbReference type="PROSITE" id="PS50035"/>
    </source>
</evidence>
<dbReference type="AlphaFoldDB" id="A0A382EIR8"/>
<dbReference type="InterPro" id="IPR025202">
    <property type="entry name" value="PLD-like_dom"/>
</dbReference>
<gene>
    <name evidence="2" type="ORF">METZ01_LOCUS203076</name>
</gene>
<dbReference type="SUPFAM" id="SSF56024">
    <property type="entry name" value="Phospholipase D/nuclease"/>
    <property type="match status" value="2"/>
</dbReference>
<dbReference type="GO" id="GO:0032049">
    <property type="term" value="P:cardiolipin biosynthetic process"/>
    <property type="evidence" value="ECO:0007669"/>
    <property type="project" value="UniProtKB-ARBA"/>
</dbReference>
<dbReference type="SMART" id="SM00155">
    <property type="entry name" value="PLDc"/>
    <property type="match status" value="1"/>
</dbReference>
<name>A0A382EIR8_9ZZZZ</name>
<dbReference type="InterPro" id="IPR001736">
    <property type="entry name" value="PLipase_D/transphosphatidylase"/>
</dbReference>
<evidence type="ECO:0000313" key="2">
    <source>
        <dbReference type="EMBL" id="SVB50222.1"/>
    </source>
</evidence>
<dbReference type="EMBL" id="UINC01044581">
    <property type="protein sequence ID" value="SVB50222.1"/>
    <property type="molecule type" value="Genomic_DNA"/>
</dbReference>